<organism evidence="2 3">
    <name type="scientific">Candidatus Harrisonbacteria bacterium CG10_big_fil_rev_8_21_14_0_10_45_28</name>
    <dbReference type="NCBI Taxonomy" id="1974586"/>
    <lineage>
        <taxon>Bacteria</taxon>
        <taxon>Candidatus Harrisoniibacteriota</taxon>
    </lineage>
</organism>
<dbReference type="Proteomes" id="UP000230903">
    <property type="component" value="Unassembled WGS sequence"/>
</dbReference>
<dbReference type="GO" id="GO:0004556">
    <property type="term" value="F:alpha-amylase activity"/>
    <property type="evidence" value="ECO:0007669"/>
    <property type="project" value="TreeGrafter"/>
</dbReference>
<dbReference type="EMBL" id="PFBC01000062">
    <property type="protein sequence ID" value="PIR87566.1"/>
    <property type="molecule type" value="Genomic_DNA"/>
</dbReference>
<accession>A0A2H0UPH3</accession>
<dbReference type="InterPro" id="IPR017853">
    <property type="entry name" value="GH"/>
</dbReference>
<sequence>MLPWGAAAFKDFIDEYEEKLGPNDWPNYTLGNHDRSRLATRLGQGRARLAAMLQFTLRGMPFIYYGDELGMEDVIVPEKQCLDPWGKNLPGLGVGRDPERTPMQWDETSHAGFTNGTPWLPIAPDYKEKNVENESQNSNSMLSFYKELIHHRSNSHALLTGVYKPMESGNGHIFV</sequence>
<dbReference type="GO" id="GO:0009313">
    <property type="term" value="P:oligosaccharide catabolic process"/>
    <property type="evidence" value="ECO:0007669"/>
    <property type="project" value="TreeGrafter"/>
</dbReference>
<proteinExistence type="predicted"/>
<dbReference type="SUPFAM" id="SSF51445">
    <property type="entry name" value="(Trans)glycosidases"/>
    <property type="match status" value="1"/>
</dbReference>
<feature type="non-terminal residue" evidence="2">
    <location>
        <position position="175"/>
    </location>
</feature>
<comment type="caution">
    <text evidence="2">The sequence shown here is derived from an EMBL/GenBank/DDBJ whole genome shotgun (WGS) entry which is preliminary data.</text>
</comment>
<protein>
    <submittedName>
        <fullName evidence="2">Alpha-amylase</fullName>
    </submittedName>
</protein>
<gene>
    <name evidence="2" type="ORF">COU10_03970</name>
</gene>
<dbReference type="Pfam" id="PF00128">
    <property type="entry name" value="Alpha-amylase"/>
    <property type="match status" value="1"/>
</dbReference>
<dbReference type="PANTHER" id="PTHR10357">
    <property type="entry name" value="ALPHA-AMYLASE FAMILY MEMBER"/>
    <property type="match status" value="1"/>
</dbReference>
<feature type="domain" description="Glycosyl hydrolase family 13 catalytic" evidence="1">
    <location>
        <begin position="6"/>
        <end position="160"/>
    </location>
</feature>
<dbReference type="AlphaFoldDB" id="A0A2H0UPH3"/>
<dbReference type="PANTHER" id="PTHR10357:SF179">
    <property type="entry name" value="NEUTRAL AND BASIC AMINO ACID TRANSPORT PROTEIN RBAT"/>
    <property type="match status" value="1"/>
</dbReference>
<name>A0A2H0UPH3_9BACT</name>
<reference evidence="3" key="1">
    <citation type="submission" date="2017-09" db="EMBL/GenBank/DDBJ databases">
        <title>Depth-based differentiation of microbial function through sediment-hosted aquifers and enrichment of novel symbionts in the deep terrestrial subsurface.</title>
        <authorList>
            <person name="Probst A.J."/>
            <person name="Ladd B."/>
            <person name="Jarett J.K."/>
            <person name="Geller-Mcgrath D.E."/>
            <person name="Sieber C.M.K."/>
            <person name="Emerson J.B."/>
            <person name="Anantharaman K."/>
            <person name="Thomas B.C."/>
            <person name="Malmstrom R."/>
            <person name="Stieglmeier M."/>
            <person name="Klingl A."/>
            <person name="Woyke T."/>
            <person name="Ryan C.M."/>
            <person name="Banfield J.F."/>
        </authorList>
    </citation>
    <scope>NUCLEOTIDE SEQUENCE [LARGE SCALE GENOMIC DNA]</scope>
</reference>
<evidence type="ECO:0000313" key="3">
    <source>
        <dbReference type="Proteomes" id="UP000230903"/>
    </source>
</evidence>
<evidence type="ECO:0000259" key="1">
    <source>
        <dbReference type="Pfam" id="PF00128"/>
    </source>
</evidence>
<evidence type="ECO:0000313" key="2">
    <source>
        <dbReference type="EMBL" id="PIR87566.1"/>
    </source>
</evidence>
<dbReference type="Gene3D" id="3.20.20.80">
    <property type="entry name" value="Glycosidases"/>
    <property type="match status" value="1"/>
</dbReference>
<dbReference type="InterPro" id="IPR006047">
    <property type="entry name" value="GH13_cat_dom"/>
</dbReference>